<dbReference type="OrthoDB" id="9887873at2"/>
<reference evidence="1 2" key="1">
    <citation type="submission" date="2019-06" db="EMBL/GenBank/DDBJ databases">
        <title>Genome sequence of Litorilinea aerophila BAA-2444.</title>
        <authorList>
            <person name="Maclea K.S."/>
            <person name="Maurais E.G."/>
            <person name="Iannazzi L.C."/>
        </authorList>
    </citation>
    <scope>NUCLEOTIDE SEQUENCE [LARGE SCALE GENOMIC DNA]</scope>
    <source>
        <strain evidence="1 2">ATCC BAA-2444</strain>
    </source>
</reference>
<protein>
    <submittedName>
        <fullName evidence="1">Uncharacterized protein</fullName>
    </submittedName>
</protein>
<dbReference type="InParanoid" id="A0A540VGY0"/>
<organism evidence="1 2">
    <name type="scientific">Litorilinea aerophila</name>
    <dbReference type="NCBI Taxonomy" id="1204385"/>
    <lineage>
        <taxon>Bacteria</taxon>
        <taxon>Bacillati</taxon>
        <taxon>Chloroflexota</taxon>
        <taxon>Caldilineae</taxon>
        <taxon>Caldilineales</taxon>
        <taxon>Caldilineaceae</taxon>
        <taxon>Litorilinea</taxon>
    </lineage>
</organism>
<evidence type="ECO:0000313" key="1">
    <source>
        <dbReference type="EMBL" id="TQE96026.1"/>
    </source>
</evidence>
<gene>
    <name evidence="1" type="ORF">FKZ61_09820</name>
</gene>
<dbReference type="RefSeq" id="WP_141609943.1">
    <property type="nucleotide sequence ID" value="NZ_VIGC02000010.1"/>
</dbReference>
<proteinExistence type="predicted"/>
<dbReference type="Proteomes" id="UP000317371">
    <property type="component" value="Unassembled WGS sequence"/>
</dbReference>
<name>A0A540VGY0_9CHLR</name>
<dbReference type="EMBL" id="VIGC01000010">
    <property type="protein sequence ID" value="TQE96026.1"/>
    <property type="molecule type" value="Genomic_DNA"/>
</dbReference>
<keyword evidence="2" id="KW-1185">Reference proteome</keyword>
<accession>A0A540VGY0</accession>
<sequence length="69" mass="7904">MKKSDTTWMEDPDEIIVLVNRTRNNYILELPAGRVRLDAGRRMRTLRAILKIPQIKALVDQGDLAVEEG</sequence>
<comment type="caution">
    <text evidence="1">The sequence shown here is derived from an EMBL/GenBank/DDBJ whole genome shotgun (WGS) entry which is preliminary data.</text>
</comment>
<evidence type="ECO:0000313" key="2">
    <source>
        <dbReference type="Proteomes" id="UP000317371"/>
    </source>
</evidence>
<dbReference type="AlphaFoldDB" id="A0A540VGY0"/>